<dbReference type="SUPFAM" id="SSF53474">
    <property type="entry name" value="alpha/beta-Hydrolases"/>
    <property type="match status" value="1"/>
</dbReference>
<reference evidence="4 5" key="1">
    <citation type="journal article" date="2019" name="ACS Chem. Biol.">
        <title>Identification and Mobilization of a Cryptic Antibiotic Biosynthesis Gene Locus from a Human-Pathogenic Nocardia Isolate.</title>
        <authorList>
            <person name="Herisse M."/>
            <person name="Ishida K."/>
            <person name="Porter J.L."/>
            <person name="Howden B."/>
            <person name="Hertweck C."/>
            <person name="Stinear T.P."/>
            <person name="Pidot S.J."/>
        </authorList>
    </citation>
    <scope>NUCLEOTIDE SEQUENCE [LARGE SCALE GENOMIC DNA]</scope>
    <source>
        <strain evidence="4 5">AUSMDU00012715</strain>
    </source>
</reference>
<dbReference type="Proteomes" id="UP000500953">
    <property type="component" value="Chromosome"/>
</dbReference>
<keyword evidence="2" id="KW-0732">Signal</keyword>
<dbReference type="Pfam" id="PF05576">
    <property type="entry name" value="Peptidase_S37"/>
    <property type="match status" value="1"/>
</dbReference>
<dbReference type="GO" id="GO:0004177">
    <property type="term" value="F:aminopeptidase activity"/>
    <property type="evidence" value="ECO:0007669"/>
    <property type="project" value="UniProtKB-KW"/>
</dbReference>
<dbReference type="InterPro" id="IPR029058">
    <property type="entry name" value="AB_hydrolase_fold"/>
</dbReference>
<gene>
    <name evidence="4" type="ORF">F6W96_18150</name>
</gene>
<keyword evidence="1" id="KW-0645">Protease</keyword>
<dbReference type="PANTHER" id="PTHR11010:SF38">
    <property type="entry name" value="LYSOSOMAL PRO-X CARBOXYPEPTIDASE"/>
    <property type="match status" value="1"/>
</dbReference>
<organism evidence="4 5">
    <name type="scientific">Nocardia terpenica</name>
    <dbReference type="NCBI Taxonomy" id="455432"/>
    <lineage>
        <taxon>Bacteria</taxon>
        <taxon>Bacillati</taxon>
        <taxon>Actinomycetota</taxon>
        <taxon>Actinomycetes</taxon>
        <taxon>Mycobacteriales</taxon>
        <taxon>Nocardiaceae</taxon>
        <taxon>Nocardia</taxon>
    </lineage>
</organism>
<dbReference type="Gene3D" id="3.40.50.1820">
    <property type="entry name" value="alpha/beta hydrolase"/>
    <property type="match status" value="1"/>
</dbReference>
<accession>A0A6G9Z3G8</accession>
<evidence type="ECO:0000256" key="2">
    <source>
        <dbReference type="ARBA" id="ARBA00022729"/>
    </source>
</evidence>
<keyword evidence="4" id="KW-0031">Aminopeptidase</keyword>
<dbReference type="GO" id="GO:0006508">
    <property type="term" value="P:proteolysis"/>
    <property type="evidence" value="ECO:0007669"/>
    <property type="project" value="UniProtKB-KW"/>
</dbReference>
<evidence type="ECO:0000313" key="4">
    <source>
        <dbReference type="EMBL" id="QIS19931.1"/>
    </source>
</evidence>
<evidence type="ECO:0000256" key="1">
    <source>
        <dbReference type="ARBA" id="ARBA00022670"/>
    </source>
</evidence>
<dbReference type="RefSeq" id="WP_167487291.1">
    <property type="nucleotide sequence ID" value="NZ_CP046173.1"/>
</dbReference>
<keyword evidence="3" id="KW-0378">Hydrolase</keyword>
<dbReference type="InterPro" id="IPR008761">
    <property type="entry name" value="Peptidase_S37"/>
</dbReference>
<dbReference type="EMBL" id="CP046173">
    <property type="protein sequence ID" value="QIS19931.1"/>
    <property type="molecule type" value="Genomic_DNA"/>
</dbReference>
<proteinExistence type="predicted"/>
<dbReference type="PROSITE" id="PS51257">
    <property type="entry name" value="PROKAR_LIPOPROTEIN"/>
    <property type="match status" value="1"/>
</dbReference>
<evidence type="ECO:0000256" key="3">
    <source>
        <dbReference type="ARBA" id="ARBA00022801"/>
    </source>
</evidence>
<dbReference type="AlphaFoldDB" id="A0A6G9Z3G8"/>
<dbReference type="PANTHER" id="PTHR11010">
    <property type="entry name" value="PROTEASE S28 PRO-X CARBOXYPEPTIDASE-RELATED"/>
    <property type="match status" value="1"/>
</dbReference>
<sequence>MTTIEARVLTMRTTVRLLLTVTVVLGSLIPVLSGCSGETDIRAALQGIPGLRIIREQTVPDGRFFELTYRQPTDHAHPERGDFDQRMTLLHRATDRPMVLYTGGYDLNPDPSFRAEPTHLADGNQIVTEQRYFGSSRPSTVDWSTLDIRQAAADHHRIIEALRPIYRGAWISAGASKGGMASIYHRRFYPDDVAGTIAYSAPNITDDADSTAFDSFLAAVGTPECRVALSTVQREILLRRNEIGERLTAWAQHNGYTFDTVGSADRIVELITVQVPLYFWMRGGPADCAAIPAATATTDALYSWLDALVQPASYVDQGLAVALPSFYQLGTQLGTTRFSFPQLAGLLRYPGIQNMRTYVPRQIPLHFDPTAMPDIDRWVRENGTHLIVIYGENDPTRAKPFRLGPAARTAAIYLAPNSNHLARIANLTATDRSSATATLARWAHARGS</sequence>
<dbReference type="GO" id="GO:0008239">
    <property type="term" value="F:dipeptidyl-peptidase activity"/>
    <property type="evidence" value="ECO:0007669"/>
    <property type="project" value="TreeGrafter"/>
</dbReference>
<evidence type="ECO:0000313" key="5">
    <source>
        <dbReference type="Proteomes" id="UP000500953"/>
    </source>
</evidence>
<name>A0A6G9Z3G8_9NOCA</name>
<protein>
    <submittedName>
        <fullName evidence="4">Aminopeptidase</fullName>
    </submittedName>
</protein>